<keyword evidence="1" id="KW-0472">Membrane</keyword>
<gene>
    <name evidence="2" type="ORF">B456_001G080900</name>
</gene>
<keyword evidence="1" id="KW-1133">Transmembrane helix</keyword>
<evidence type="ECO:0000313" key="3">
    <source>
        <dbReference type="Proteomes" id="UP000032304"/>
    </source>
</evidence>
<organism evidence="2 3">
    <name type="scientific">Gossypium raimondii</name>
    <name type="common">Peruvian cotton</name>
    <name type="synonym">Gossypium klotzschianum subsp. raimondii</name>
    <dbReference type="NCBI Taxonomy" id="29730"/>
    <lineage>
        <taxon>Eukaryota</taxon>
        <taxon>Viridiplantae</taxon>
        <taxon>Streptophyta</taxon>
        <taxon>Embryophyta</taxon>
        <taxon>Tracheophyta</taxon>
        <taxon>Spermatophyta</taxon>
        <taxon>Magnoliopsida</taxon>
        <taxon>eudicotyledons</taxon>
        <taxon>Gunneridae</taxon>
        <taxon>Pentapetalae</taxon>
        <taxon>rosids</taxon>
        <taxon>malvids</taxon>
        <taxon>Malvales</taxon>
        <taxon>Malvaceae</taxon>
        <taxon>Malvoideae</taxon>
        <taxon>Gossypium</taxon>
    </lineage>
</organism>
<accession>A0A0D2QMA1</accession>
<evidence type="ECO:0000256" key="1">
    <source>
        <dbReference type="SAM" id="Phobius"/>
    </source>
</evidence>
<evidence type="ECO:0000313" key="2">
    <source>
        <dbReference type="EMBL" id="KJB08415.1"/>
    </source>
</evidence>
<reference evidence="2 3" key="1">
    <citation type="journal article" date="2012" name="Nature">
        <title>Repeated polyploidization of Gossypium genomes and the evolution of spinnable cotton fibres.</title>
        <authorList>
            <person name="Paterson A.H."/>
            <person name="Wendel J.F."/>
            <person name="Gundlach H."/>
            <person name="Guo H."/>
            <person name="Jenkins J."/>
            <person name="Jin D."/>
            <person name="Llewellyn D."/>
            <person name="Showmaker K.C."/>
            <person name="Shu S."/>
            <person name="Udall J."/>
            <person name="Yoo M.J."/>
            <person name="Byers R."/>
            <person name="Chen W."/>
            <person name="Doron-Faigenboim A."/>
            <person name="Duke M.V."/>
            <person name="Gong L."/>
            <person name="Grimwood J."/>
            <person name="Grover C."/>
            <person name="Grupp K."/>
            <person name="Hu G."/>
            <person name="Lee T.H."/>
            <person name="Li J."/>
            <person name="Lin L."/>
            <person name="Liu T."/>
            <person name="Marler B.S."/>
            <person name="Page J.T."/>
            <person name="Roberts A.W."/>
            <person name="Romanel E."/>
            <person name="Sanders W.S."/>
            <person name="Szadkowski E."/>
            <person name="Tan X."/>
            <person name="Tang H."/>
            <person name="Xu C."/>
            <person name="Wang J."/>
            <person name="Wang Z."/>
            <person name="Zhang D."/>
            <person name="Zhang L."/>
            <person name="Ashrafi H."/>
            <person name="Bedon F."/>
            <person name="Bowers J.E."/>
            <person name="Brubaker C.L."/>
            <person name="Chee P.W."/>
            <person name="Das S."/>
            <person name="Gingle A.R."/>
            <person name="Haigler C.H."/>
            <person name="Harker D."/>
            <person name="Hoffmann L.V."/>
            <person name="Hovav R."/>
            <person name="Jones D.C."/>
            <person name="Lemke C."/>
            <person name="Mansoor S."/>
            <person name="ur Rahman M."/>
            <person name="Rainville L.N."/>
            <person name="Rambani A."/>
            <person name="Reddy U.K."/>
            <person name="Rong J.K."/>
            <person name="Saranga Y."/>
            <person name="Scheffler B.E."/>
            <person name="Scheffler J.A."/>
            <person name="Stelly D.M."/>
            <person name="Triplett B.A."/>
            <person name="Van Deynze A."/>
            <person name="Vaslin M.F."/>
            <person name="Waghmare V.N."/>
            <person name="Walford S.A."/>
            <person name="Wright R.J."/>
            <person name="Zaki E.A."/>
            <person name="Zhang T."/>
            <person name="Dennis E.S."/>
            <person name="Mayer K.F."/>
            <person name="Peterson D.G."/>
            <person name="Rokhsar D.S."/>
            <person name="Wang X."/>
            <person name="Schmutz J."/>
        </authorList>
    </citation>
    <scope>NUCLEOTIDE SEQUENCE [LARGE SCALE GENOMIC DNA]</scope>
</reference>
<protein>
    <submittedName>
        <fullName evidence="2">Uncharacterized protein</fullName>
    </submittedName>
</protein>
<dbReference type="Proteomes" id="UP000032304">
    <property type="component" value="Chromosome 1"/>
</dbReference>
<keyword evidence="1" id="KW-0812">Transmembrane</keyword>
<proteinExistence type="predicted"/>
<dbReference type="AlphaFoldDB" id="A0A0D2QMA1"/>
<keyword evidence="3" id="KW-1185">Reference proteome</keyword>
<sequence>MISLKGRPNQLPDFLWYTRPINLEKFSKGLLIFSSQNDVTSFYVYLYVLTSIVGFMSSMGRGPFIFLID</sequence>
<feature type="transmembrane region" description="Helical" evidence="1">
    <location>
        <begin position="44"/>
        <end position="68"/>
    </location>
</feature>
<dbReference type="EMBL" id="CM001740">
    <property type="protein sequence ID" value="KJB08415.1"/>
    <property type="molecule type" value="Genomic_DNA"/>
</dbReference>
<dbReference type="Gramene" id="KJB08415">
    <property type="protein sequence ID" value="KJB08415"/>
    <property type="gene ID" value="B456_001G080900"/>
</dbReference>
<name>A0A0D2QMA1_GOSRA</name>